<dbReference type="InterPro" id="IPR013776">
    <property type="entry name" value="A-amylase_thermo"/>
</dbReference>
<dbReference type="RefSeq" id="WP_130538853.1">
    <property type="nucleotide sequence ID" value="NZ_CP042431.1"/>
</dbReference>
<dbReference type="NCBIfam" id="NF006969">
    <property type="entry name" value="PRK09441.1-2"/>
    <property type="match status" value="1"/>
</dbReference>
<keyword evidence="4" id="KW-0378">Hydrolase</keyword>
<evidence type="ECO:0000256" key="6">
    <source>
        <dbReference type="ARBA" id="ARBA00023295"/>
    </source>
</evidence>
<dbReference type="GO" id="GO:0005975">
    <property type="term" value="P:carbohydrate metabolic process"/>
    <property type="evidence" value="ECO:0007669"/>
    <property type="project" value="InterPro"/>
</dbReference>
<feature type="active site" description="Proton donor" evidence="7">
    <location>
        <position position="265"/>
    </location>
</feature>
<keyword evidence="3 8" id="KW-0479">Metal-binding</keyword>
<dbReference type="GO" id="GO:0005509">
    <property type="term" value="F:calcium ion binding"/>
    <property type="evidence" value="ECO:0007669"/>
    <property type="project" value="InterPro"/>
</dbReference>
<evidence type="ECO:0000259" key="9">
    <source>
        <dbReference type="SMART" id="SM00642"/>
    </source>
</evidence>
<comment type="cofactor">
    <cofactor evidence="1">
        <name>Ca(2+)</name>
        <dbReference type="ChEBI" id="CHEBI:29108"/>
    </cofactor>
</comment>
<reference evidence="10 11" key="1">
    <citation type="submission" date="2019-02" db="EMBL/GenBank/DDBJ databases">
        <title>Genomic Encyclopedia of Type Strains, Phase IV (KMG-IV): sequencing the most valuable type-strain genomes for metagenomic binning, comparative biology and taxonomic classification.</title>
        <authorList>
            <person name="Goeker M."/>
        </authorList>
    </citation>
    <scope>NUCLEOTIDE SEQUENCE [LARGE SCALE GENOMIC DNA]</scope>
    <source>
        <strain evidence="10 11">DSM 18116</strain>
    </source>
</reference>
<dbReference type="GO" id="GO:0004553">
    <property type="term" value="F:hydrolase activity, hydrolyzing O-glycosyl compounds"/>
    <property type="evidence" value="ECO:0007669"/>
    <property type="project" value="InterPro"/>
</dbReference>
<evidence type="ECO:0000313" key="11">
    <source>
        <dbReference type="Proteomes" id="UP000293874"/>
    </source>
</evidence>
<feature type="domain" description="Glycosyl hydrolase family 13 catalytic" evidence="9">
    <location>
        <begin position="5"/>
        <end position="397"/>
    </location>
</feature>
<keyword evidence="6" id="KW-0326">Glycosidase</keyword>
<evidence type="ECO:0000256" key="2">
    <source>
        <dbReference type="ARBA" id="ARBA00008061"/>
    </source>
</evidence>
<dbReference type="InterPro" id="IPR006047">
    <property type="entry name" value="GH13_cat_dom"/>
</dbReference>
<dbReference type="PANTHER" id="PTHR43447">
    <property type="entry name" value="ALPHA-AMYLASE"/>
    <property type="match status" value="1"/>
</dbReference>
<feature type="binding site" evidence="8">
    <location>
        <position position="239"/>
    </location>
    <ligand>
        <name>Ca(2+)</name>
        <dbReference type="ChEBI" id="CHEBI:29108"/>
        <label>1</label>
    </ligand>
</feature>
<dbReference type="CDD" id="cd11318">
    <property type="entry name" value="AmyAc_bac_fung_AmyA"/>
    <property type="match status" value="1"/>
</dbReference>
<comment type="caution">
    <text evidence="10">The sequence shown here is derived from an EMBL/GenBank/DDBJ whole genome shotgun (WGS) entry which is preliminary data.</text>
</comment>
<evidence type="ECO:0000256" key="4">
    <source>
        <dbReference type="ARBA" id="ARBA00022801"/>
    </source>
</evidence>
<dbReference type="InterPro" id="IPR013780">
    <property type="entry name" value="Glyco_hydro_b"/>
</dbReference>
<evidence type="ECO:0000256" key="1">
    <source>
        <dbReference type="ARBA" id="ARBA00001913"/>
    </source>
</evidence>
<sequence length="496" mass="57673">MEKNSTLFQFFHWYYPDDGSLWDHCREQAAHLASLGVTHVWLPPAYKSANGTAEPGYAVYDLFDLGEFDQKGTVRTKYGTKEQYLQCIKALHDAGIQAIADLVLNHKQGADEQEHIMARRVNAENRNEIYPESIGIDAFTKFTFPGRKGKYSNYIWNHDSFTAVSLGRDNELQIYLLEHQNGQDGWEQMMDGEKGNFDYLMGSDIAFDREFVREELKHWIKWYIETTGADGFRLDAVKHITVKFFKEFIPYIREVYGRDFFCIAEYWSHNKDSIIQYCNELEQYCLMYDVPLHFNMYEASMKKKDYDLRTMYQNTILEALPDKALTFVNNHDSQPHQSLESWVDYWFMQHAYAFVLLREKGVPCVFYPDLYGARYETNGHNIEHVPVFPLGKMMQVRHKLSYGEQEDHFDHPNTIGWVRKGVEEMEFSGCAIVLCNGEEGDKLMNMGPAHANKTFIDSTGNRQDKVQTDEHGQATFKANGESVSVWVREEAMAMLA</sequence>
<dbReference type="Gene3D" id="2.60.40.1180">
    <property type="entry name" value="Golgi alpha-mannosidase II"/>
    <property type="match status" value="1"/>
</dbReference>
<proteinExistence type="inferred from homology"/>
<dbReference type="SUPFAM" id="SSF51445">
    <property type="entry name" value="(Trans)glycosidases"/>
    <property type="match status" value="1"/>
</dbReference>
<evidence type="ECO:0000256" key="3">
    <source>
        <dbReference type="ARBA" id="ARBA00022723"/>
    </source>
</evidence>
<keyword evidence="8" id="KW-0106">Calcium</keyword>
<evidence type="ECO:0000313" key="10">
    <source>
        <dbReference type="EMBL" id="RZS74381.1"/>
    </source>
</evidence>
<feature type="binding site" evidence="8">
    <location>
        <position position="198"/>
    </location>
    <ligand>
        <name>Ca(2+)</name>
        <dbReference type="ChEBI" id="CHEBI:29108"/>
        <label>1</label>
    </ligand>
</feature>
<comment type="similarity">
    <text evidence="2">Belongs to the glycosyl hydrolase 13 family.</text>
</comment>
<evidence type="ECO:0000256" key="8">
    <source>
        <dbReference type="PIRSR" id="PIRSR001021-2"/>
    </source>
</evidence>
<dbReference type="NCBIfam" id="NF006968">
    <property type="entry name" value="PRK09441.1-1"/>
    <property type="match status" value="1"/>
</dbReference>
<feature type="binding site" evidence="8">
    <location>
        <position position="204"/>
    </location>
    <ligand>
        <name>Ca(2+)</name>
        <dbReference type="ChEBI" id="CHEBI:29108"/>
        <label>1</label>
    </ligand>
</feature>
<dbReference type="AlphaFoldDB" id="A0A4Q7MYR3"/>
<dbReference type="InterPro" id="IPR015237">
    <property type="entry name" value="Alpha-amylase_C_pro"/>
</dbReference>
<feature type="active site" description="Nucleophile" evidence="7">
    <location>
        <position position="235"/>
    </location>
</feature>
<dbReference type="Proteomes" id="UP000293874">
    <property type="component" value="Unassembled WGS sequence"/>
</dbReference>
<keyword evidence="5" id="KW-0119">Carbohydrate metabolism</keyword>
<dbReference type="InterPro" id="IPR017853">
    <property type="entry name" value="GH"/>
</dbReference>
<feature type="binding site" evidence="8">
    <location>
        <position position="105"/>
    </location>
    <ligand>
        <name>Ca(2+)</name>
        <dbReference type="ChEBI" id="CHEBI:29108"/>
        <label>1</label>
    </ligand>
</feature>
<dbReference type="PIRSF" id="PIRSF001021">
    <property type="entry name" value="Alph-amls_thrmst"/>
    <property type="match status" value="1"/>
</dbReference>
<keyword evidence="11" id="KW-1185">Reference proteome</keyword>
<evidence type="ECO:0000256" key="7">
    <source>
        <dbReference type="PIRSR" id="PIRSR001021-1"/>
    </source>
</evidence>
<dbReference type="EMBL" id="SGXA01000001">
    <property type="protein sequence ID" value="RZS74381.1"/>
    <property type="molecule type" value="Genomic_DNA"/>
</dbReference>
<protein>
    <submittedName>
        <fullName evidence="10">Alpha-amylase</fullName>
    </submittedName>
</protein>
<gene>
    <name evidence="10" type="ORF">EV199_0228</name>
</gene>
<dbReference type="OrthoDB" id="9806009at2"/>
<accession>A0A4Q7MYR3</accession>
<dbReference type="Gene3D" id="2.40.30.140">
    <property type="match status" value="1"/>
</dbReference>
<dbReference type="Pfam" id="PF09154">
    <property type="entry name" value="Alpha-amy_C_pro"/>
    <property type="match status" value="1"/>
</dbReference>
<dbReference type="Pfam" id="PF00128">
    <property type="entry name" value="Alpha-amylase"/>
    <property type="match status" value="1"/>
</dbReference>
<organism evidence="10 11">
    <name type="scientific">Pseudobacter ginsenosidimutans</name>
    <dbReference type="NCBI Taxonomy" id="661488"/>
    <lineage>
        <taxon>Bacteria</taxon>
        <taxon>Pseudomonadati</taxon>
        <taxon>Bacteroidota</taxon>
        <taxon>Chitinophagia</taxon>
        <taxon>Chitinophagales</taxon>
        <taxon>Chitinophagaceae</taxon>
        <taxon>Pseudobacter</taxon>
    </lineage>
</organism>
<name>A0A4Q7MYR3_9BACT</name>
<evidence type="ECO:0000256" key="5">
    <source>
        <dbReference type="ARBA" id="ARBA00023277"/>
    </source>
</evidence>
<dbReference type="SMART" id="SM00642">
    <property type="entry name" value="Aamy"/>
    <property type="match status" value="1"/>
</dbReference>
<dbReference type="Gene3D" id="3.20.20.80">
    <property type="entry name" value="Glycosidases"/>
    <property type="match status" value="1"/>
</dbReference>
<dbReference type="SUPFAM" id="SSF51011">
    <property type="entry name" value="Glycosyl hydrolase domain"/>
    <property type="match status" value="1"/>
</dbReference>